<evidence type="ECO:0000313" key="3">
    <source>
        <dbReference type="Proteomes" id="UP000594638"/>
    </source>
</evidence>
<keyword evidence="3" id="KW-1185">Reference proteome</keyword>
<accession>A0A8S0U0E1</accession>
<comment type="caution">
    <text evidence="2">The sequence shown here is derived from an EMBL/GenBank/DDBJ whole genome shotgun (WGS) entry which is preliminary data.</text>
</comment>
<sequence length="645" mass="70954">MQSLPFRSAEIGGPSEVADGLNLVFDHNEFGQDKVKTSSDGTDFSRFEQLLKGKTFSKEEINHLLEILNSRVDMEGEKKNPSGEDAERVLLTQEIPRTPVEERQDTNRPIIGTPIQKSDFTRSPKIPRTPLEREQEDRDRLIGTSLQKADVKDAIGASPVDIAQAYMGSCTSERGHDPYSFMSKSRRAQQFSNEFATKPIMPPPSPKPSICWPGAEVHDGRGYVTPQSQRGRYGHFDFPRTPYSRTIASKSRDKLQADSKFQNRSSTPFQQAHTSIYGQEKWGDAVDSYGSVGPIHRIRNKFASEVRPRGSIFHKSSIDAHPEMVKSTFSEGLLPSTETKLERGETSSASKYMIEEPAVGGSESGFKNLNQSSSSEAARKILEHLDRNKPTHKEKAAELKLATTWRKTPDEASDTVPKANVSSLQFGELGSHKNTSFVSQKIPREFKNDSSNASFPVQFQEKGGDEVNGNANENAKASNTGVLFPSKIPGSNEIPTFGFKKTFDPQVKNLDKKSFVITSNGQKEMTNLTGLVPSKDQSTLSHGKKSIWPSISIGRPNPYAVSSDNGRGFTFPVSASSGFLSEPPTPSIVPSSSTIAPSQPKDVTAAVPFYSFGTNKSTRLVFSFPSTSSISEPDACDLKVTVWIR</sequence>
<reference evidence="2 3" key="1">
    <citation type="submission" date="2019-12" db="EMBL/GenBank/DDBJ databases">
        <authorList>
            <person name="Alioto T."/>
            <person name="Alioto T."/>
            <person name="Gomez Garrido J."/>
        </authorList>
    </citation>
    <scope>NUCLEOTIDE SEQUENCE [LARGE SCALE GENOMIC DNA]</scope>
</reference>
<proteinExistence type="predicted"/>
<dbReference type="EMBL" id="CACTIH010007320">
    <property type="protein sequence ID" value="CAA3009565.1"/>
    <property type="molecule type" value="Genomic_DNA"/>
</dbReference>
<dbReference type="AlphaFoldDB" id="A0A8S0U0E1"/>
<gene>
    <name evidence="2" type="ORF">OLEA9_A079534</name>
</gene>
<dbReference type="GO" id="GO:0005635">
    <property type="term" value="C:nuclear envelope"/>
    <property type="evidence" value="ECO:0007669"/>
    <property type="project" value="TreeGrafter"/>
</dbReference>
<dbReference type="GO" id="GO:0071763">
    <property type="term" value="P:nuclear membrane organization"/>
    <property type="evidence" value="ECO:0007669"/>
    <property type="project" value="TreeGrafter"/>
</dbReference>
<feature type="region of interest" description="Disordered" evidence="1">
    <location>
        <begin position="75"/>
        <end position="137"/>
    </location>
</feature>
<evidence type="ECO:0000313" key="2">
    <source>
        <dbReference type="EMBL" id="CAA3009565.1"/>
    </source>
</evidence>
<dbReference type="PANTHER" id="PTHR33416:SF18">
    <property type="entry name" value="NUCLEOPORIN-LIKE PROTEIN"/>
    <property type="match status" value="1"/>
</dbReference>
<evidence type="ECO:0000256" key="1">
    <source>
        <dbReference type="SAM" id="MobiDB-lite"/>
    </source>
</evidence>
<dbReference type="OrthoDB" id="653151at2759"/>
<feature type="compositionally biased region" description="Basic and acidic residues" evidence="1">
    <location>
        <begin position="75"/>
        <end position="88"/>
    </location>
</feature>
<dbReference type="PANTHER" id="PTHR33416">
    <property type="entry name" value="NUCLEAR PORE COMPLEX PROTEIN NUP1"/>
    <property type="match status" value="1"/>
</dbReference>
<dbReference type="Gramene" id="OE9A079534T4">
    <property type="protein sequence ID" value="OE9A079534C4"/>
    <property type="gene ID" value="OE9A079534"/>
</dbReference>
<organism evidence="2 3">
    <name type="scientific">Olea europaea subsp. europaea</name>
    <dbReference type="NCBI Taxonomy" id="158383"/>
    <lineage>
        <taxon>Eukaryota</taxon>
        <taxon>Viridiplantae</taxon>
        <taxon>Streptophyta</taxon>
        <taxon>Embryophyta</taxon>
        <taxon>Tracheophyta</taxon>
        <taxon>Spermatophyta</taxon>
        <taxon>Magnoliopsida</taxon>
        <taxon>eudicotyledons</taxon>
        <taxon>Gunneridae</taxon>
        <taxon>Pentapetalae</taxon>
        <taxon>asterids</taxon>
        <taxon>lamiids</taxon>
        <taxon>Lamiales</taxon>
        <taxon>Oleaceae</taxon>
        <taxon>Oleeae</taxon>
        <taxon>Olea</taxon>
    </lineage>
</organism>
<protein>
    <submittedName>
        <fullName evidence="2">Uncharacterized protein</fullName>
    </submittedName>
</protein>
<dbReference type="Proteomes" id="UP000594638">
    <property type="component" value="Unassembled WGS sequence"/>
</dbReference>
<name>A0A8S0U0E1_OLEEU</name>